<feature type="chain" id="PRO_5045175476" description="Ig-like domain-containing protein" evidence="1">
    <location>
        <begin position="25"/>
        <end position="121"/>
    </location>
</feature>
<dbReference type="RefSeq" id="WP_319965403.1">
    <property type="nucleotide sequence ID" value="NZ_JAXAVW010000006.1"/>
</dbReference>
<reference evidence="2 3" key="2">
    <citation type="submission" date="2023-11" db="EMBL/GenBank/DDBJ databases">
        <authorList>
            <person name="Lara A.C."/>
            <person name="Chronakova A."/>
        </authorList>
    </citation>
    <scope>NUCLEOTIDE SEQUENCE [LARGE SCALE GENOMIC DNA]</scope>
    <source>
        <strain evidence="2 3">BCCO 10_0856</strain>
    </source>
</reference>
<accession>A0ABU4SWV9</accession>
<evidence type="ECO:0008006" key="4">
    <source>
        <dbReference type="Google" id="ProtNLM"/>
    </source>
</evidence>
<reference evidence="2 3" key="1">
    <citation type="submission" date="2023-11" db="EMBL/GenBank/DDBJ databases">
        <title>Lentzea sokolovensis, sp. nov., Lentzea kristufkii, sp. nov., and Lentzea miocenensis, sp. nov., rare actinobacteria from Sokolov Coal Basin, Miocene lacustrine sediment, Czech Republic.</title>
        <authorList>
            <person name="Lara A."/>
            <person name="Kotroba L."/>
            <person name="Nouioui I."/>
            <person name="Neumann-Schaal M."/>
            <person name="Mast Y."/>
            <person name="Chronakova A."/>
        </authorList>
    </citation>
    <scope>NUCLEOTIDE SEQUENCE [LARGE SCALE GENOMIC DNA]</scope>
    <source>
        <strain evidence="2 3">BCCO 10_0856</strain>
    </source>
</reference>
<protein>
    <recommendedName>
        <fullName evidence="4">Ig-like domain-containing protein</fullName>
    </recommendedName>
</protein>
<comment type="caution">
    <text evidence="2">The sequence shown here is derived from an EMBL/GenBank/DDBJ whole genome shotgun (WGS) entry which is preliminary data.</text>
</comment>
<evidence type="ECO:0000256" key="1">
    <source>
        <dbReference type="SAM" id="SignalP"/>
    </source>
</evidence>
<gene>
    <name evidence="2" type="ORF">SK803_09230</name>
</gene>
<feature type="signal peptide" evidence="1">
    <location>
        <begin position="1"/>
        <end position="24"/>
    </location>
</feature>
<dbReference type="Proteomes" id="UP001285521">
    <property type="component" value="Unassembled WGS sequence"/>
</dbReference>
<keyword evidence="1" id="KW-0732">Signal</keyword>
<sequence length="121" mass="12610">MKSLGMLLAPVAAAVLMATGIASAQASEIGVQHAPCGTNGSFSDGFTWTGGAAGARIRTGSSTGCTGRGSIQPSHRLTFYCKTRGNDGYDWTYLHNVTTNVKGWTRNNLLPDGGSHIECAF</sequence>
<dbReference type="EMBL" id="JAXAVW010000006">
    <property type="protein sequence ID" value="MDX8030391.1"/>
    <property type="molecule type" value="Genomic_DNA"/>
</dbReference>
<organism evidence="2 3">
    <name type="scientific">Lentzea miocenica</name>
    <dbReference type="NCBI Taxonomy" id="3095431"/>
    <lineage>
        <taxon>Bacteria</taxon>
        <taxon>Bacillati</taxon>
        <taxon>Actinomycetota</taxon>
        <taxon>Actinomycetes</taxon>
        <taxon>Pseudonocardiales</taxon>
        <taxon>Pseudonocardiaceae</taxon>
        <taxon>Lentzea</taxon>
    </lineage>
</organism>
<evidence type="ECO:0000313" key="2">
    <source>
        <dbReference type="EMBL" id="MDX8030391.1"/>
    </source>
</evidence>
<name>A0ABU4SWV9_9PSEU</name>
<evidence type="ECO:0000313" key="3">
    <source>
        <dbReference type="Proteomes" id="UP001285521"/>
    </source>
</evidence>
<proteinExistence type="predicted"/>
<keyword evidence="3" id="KW-1185">Reference proteome</keyword>